<dbReference type="STRING" id="195883.A0A482WNT7"/>
<feature type="signal peptide" evidence="5">
    <location>
        <begin position="1"/>
        <end position="24"/>
    </location>
</feature>
<dbReference type="AlphaFoldDB" id="A0A482WNT7"/>
<dbReference type="CDD" id="cd00172">
    <property type="entry name" value="serpin"/>
    <property type="match status" value="1"/>
</dbReference>
<keyword evidence="8" id="KW-1185">Reference proteome</keyword>
<keyword evidence="5" id="KW-0732">Signal</keyword>
<evidence type="ECO:0000256" key="4">
    <source>
        <dbReference type="RuleBase" id="RU000411"/>
    </source>
</evidence>
<dbReference type="PANTHER" id="PTHR11461">
    <property type="entry name" value="SERINE PROTEASE INHIBITOR, SERPIN"/>
    <property type="match status" value="1"/>
</dbReference>
<dbReference type="InterPro" id="IPR036186">
    <property type="entry name" value="Serpin_sf"/>
</dbReference>
<dbReference type="GO" id="GO:0004867">
    <property type="term" value="F:serine-type endopeptidase inhibitor activity"/>
    <property type="evidence" value="ECO:0007669"/>
    <property type="project" value="UniProtKB-KW"/>
</dbReference>
<dbReference type="OrthoDB" id="671595at2759"/>
<dbReference type="PROSITE" id="PS00284">
    <property type="entry name" value="SERPIN"/>
    <property type="match status" value="1"/>
</dbReference>
<evidence type="ECO:0000313" key="8">
    <source>
        <dbReference type="Proteomes" id="UP000291343"/>
    </source>
</evidence>
<dbReference type="Proteomes" id="UP000291343">
    <property type="component" value="Unassembled WGS sequence"/>
</dbReference>
<feature type="chain" id="PRO_5019810950" description="Serpin domain-containing protein" evidence="5">
    <location>
        <begin position="25"/>
        <end position="400"/>
    </location>
</feature>
<dbReference type="EMBL" id="QKKF02029497">
    <property type="protein sequence ID" value="RZF35163.1"/>
    <property type="molecule type" value="Genomic_DNA"/>
</dbReference>
<comment type="similarity">
    <text evidence="1 4">Belongs to the serpin family.</text>
</comment>
<dbReference type="PANTHER" id="PTHR11461:SF211">
    <property type="entry name" value="GH10112P-RELATED"/>
    <property type="match status" value="1"/>
</dbReference>
<dbReference type="Gene3D" id="2.30.39.10">
    <property type="entry name" value="Alpha-1-antitrypsin, domain 1"/>
    <property type="match status" value="1"/>
</dbReference>
<evidence type="ECO:0000256" key="2">
    <source>
        <dbReference type="ARBA" id="ARBA00022690"/>
    </source>
</evidence>
<dbReference type="SUPFAM" id="SSF56574">
    <property type="entry name" value="Serpins"/>
    <property type="match status" value="1"/>
</dbReference>
<proteinExistence type="inferred from homology"/>
<organism evidence="7 8">
    <name type="scientific">Laodelphax striatellus</name>
    <name type="common">Small brown planthopper</name>
    <name type="synonym">Delphax striatella</name>
    <dbReference type="NCBI Taxonomy" id="195883"/>
    <lineage>
        <taxon>Eukaryota</taxon>
        <taxon>Metazoa</taxon>
        <taxon>Ecdysozoa</taxon>
        <taxon>Arthropoda</taxon>
        <taxon>Hexapoda</taxon>
        <taxon>Insecta</taxon>
        <taxon>Pterygota</taxon>
        <taxon>Neoptera</taxon>
        <taxon>Paraneoptera</taxon>
        <taxon>Hemiptera</taxon>
        <taxon>Auchenorrhyncha</taxon>
        <taxon>Fulgoroidea</taxon>
        <taxon>Delphacidae</taxon>
        <taxon>Criomorphinae</taxon>
        <taxon>Laodelphax</taxon>
    </lineage>
</organism>
<protein>
    <recommendedName>
        <fullName evidence="6">Serpin domain-containing protein</fullName>
    </recommendedName>
</protein>
<gene>
    <name evidence="7" type="ORF">LSTR_LSTR007865</name>
</gene>
<evidence type="ECO:0000259" key="6">
    <source>
        <dbReference type="SMART" id="SM00093"/>
    </source>
</evidence>
<evidence type="ECO:0000313" key="7">
    <source>
        <dbReference type="EMBL" id="RZF35163.1"/>
    </source>
</evidence>
<evidence type="ECO:0000256" key="1">
    <source>
        <dbReference type="ARBA" id="ARBA00009500"/>
    </source>
</evidence>
<keyword evidence="3" id="KW-0722">Serine protease inhibitor</keyword>
<dbReference type="InParanoid" id="A0A482WNT7"/>
<dbReference type="InterPro" id="IPR023796">
    <property type="entry name" value="Serpin_dom"/>
</dbReference>
<evidence type="ECO:0000256" key="3">
    <source>
        <dbReference type="ARBA" id="ARBA00022900"/>
    </source>
</evidence>
<dbReference type="SMART" id="SM00093">
    <property type="entry name" value="SERPIN"/>
    <property type="match status" value="1"/>
</dbReference>
<dbReference type="SMR" id="A0A482WNT7"/>
<dbReference type="InterPro" id="IPR023795">
    <property type="entry name" value="Serpin_CS"/>
</dbReference>
<keyword evidence="2" id="KW-0646">Protease inhibitor</keyword>
<accession>A0A482WNT7</accession>
<dbReference type="InterPro" id="IPR042185">
    <property type="entry name" value="Serpin_sf_2"/>
</dbReference>
<evidence type="ECO:0000256" key="5">
    <source>
        <dbReference type="SAM" id="SignalP"/>
    </source>
</evidence>
<feature type="domain" description="Serpin" evidence="6">
    <location>
        <begin position="38"/>
        <end position="400"/>
    </location>
</feature>
<reference evidence="7 8" key="1">
    <citation type="journal article" date="2017" name="Gigascience">
        <title>Genome sequence of the small brown planthopper, Laodelphax striatellus.</title>
        <authorList>
            <person name="Zhu J."/>
            <person name="Jiang F."/>
            <person name="Wang X."/>
            <person name="Yang P."/>
            <person name="Bao Y."/>
            <person name="Zhao W."/>
            <person name="Wang W."/>
            <person name="Lu H."/>
            <person name="Wang Q."/>
            <person name="Cui N."/>
            <person name="Li J."/>
            <person name="Chen X."/>
            <person name="Luo L."/>
            <person name="Yu J."/>
            <person name="Kang L."/>
            <person name="Cui F."/>
        </authorList>
    </citation>
    <scope>NUCLEOTIDE SEQUENCE [LARGE SCALE GENOMIC DNA]</scope>
    <source>
        <strain evidence="7">Lst14</strain>
    </source>
</reference>
<name>A0A482WNT7_LAOST</name>
<dbReference type="InterPro" id="IPR000215">
    <property type="entry name" value="Serpin_fam"/>
</dbReference>
<sequence length="400" mass="45095">MKQLLAGLVGWLLVLQLSFKTVNGLSDQSSSHQNALAGKLYNVLAEDKTENIFFSPFSISYALSALSLGTEGDSFKELQTALSLPAEEAEILKTVSARFTEILKGDENMTVANGFFVDRNFEVKEKFLNHLENDFHMESRVMDLSANPSNSTIEINKWVENKTKNIIKDLLSSDSIDGFTVAVLVNAVYFKSQWIHPFDIKETKVRPFYALDKVYETEMMLIRRKFNYKYSDDLESHIILMPYVGNYRMLLVVPKEIDGIVQLDAKLKEGLEGNSTMFLDSFVTDVEKTRLKLIVPKCKLEVKTDLKDLLQKIGVKSIFTNGHLGKISDDPRLFVSDAVHKANLNIDEISTEAAAASGFSISNRMSPPRPITIKADRPFVFAIVHKVTKSMIFVGRMSHF</sequence>
<dbReference type="GO" id="GO:0005615">
    <property type="term" value="C:extracellular space"/>
    <property type="evidence" value="ECO:0007669"/>
    <property type="project" value="InterPro"/>
</dbReference>
<dbReference type="Pfam" id="PF00079">
    <property type="entry name" value="Serpin"/>
    <property type="match status" value="1"/>
</dbReference>
<dbReference type="Gene3D" id="3.30.497.10">
    <property type="entry name" value="Antithrombin, subunit I, domain 2"/>
    <property type="match status" value="1"/>
</dbReference>
<comment type="caution">
    <text evidence="7">The sequence shown here is derived from an EMBL/GenBank/DDBJ whole genome shotgun (WGS) entry which is preliminary data.</text>
</comment>
<dbReference type="InterPro" id="IPR042178">
    <property type="entry name" value="Serpin_sf_1"/>
</dbReference>